<sequence length="124" mass="13449">MSSQEEMDGSTGPVDKASKETPTIPSTGDSLEVKRGAARRNVRPRSRAWTHFDQIFDAKKVVVGAQCKHCKKQYACHTKRNGTSSLLAHMSSCMKNSENVDANQSLINVQPEKEGVVGSGSISN</sequence>
<dbReference type="InterPro" id="IPR003656">
    <property type="entry name" value="Znf_BED"/>
</dbReference>
<proteinExistence type="predicted"/>
<dbReference type="SUPFAM" id="SSF57667">
    <property type="entry name" value="beta-beta-alpha zinc fingers"/>
    <property type="match status" value="1"/>
</dbReference>
<dbReference type="GO" id="GO:0006357">
    <property type="term" value="P:regulation of transcription by RNA polymerase II"/>
    <property type="evidence" value="ECO:0007669"/>
    <property type="project" value="TreeGrafter"/>
</dbReference>
<keyword evidence="7" id="KW-0418">Kinase</keyword>
<feature type="compositionally biased region" description="Polar residues" evidence="5">
    <location>
        <begin position="20"/>
        <end position="29"/>
    </location>
</feature>
<evidence type="ECO:0000259" key="6">
    <source>
        <dbReference type="PROSITE" id="PS50808"/>
    </source>
</evidence>
<dbReference type="PROSITE" id="PS50808">
    <property type="entry name" value="ZF_BED"/>
    <property type="match status" value="1"/>
</dbReference>
<dbReference type="Proteomes" id="UP000325081">
    <property type="component" value="Unassembled WGS sequence"/>
</dbReference>
<feature type="compositionally biased region" description="Basic residues" evidence="5">
    <location>
        <begin position="36"/>
        <end position="45"/>
    </location>
</feature>
<dbReference type="SMART" id="SM00614">
    <property type="entry name" value="ZnF_BED"/>
    <property type="match status" value="1"/>
</dbReference>
<organism evidence="7 8">
    <name type="scientific">Striga asiatica</name>
    <name type="common">Asiatic witchweed</name>
    <name type="synonym">Buchnera asiatica</name>
    <dbReference type="NCBI Taxonomy" id="4170"/>
    <lineage>
        <taxon>Eukaryota</taxon>
        <taxon>Viridiplantae</taxon>
        <taxon>Streptophyta</taxon>
        <taxon>Embryophyta</taxon>
        <taxon>Tracheophyta</taxon>
        <taxon>Spermatophyta</taxon>
        <taxon>Magnoliopsida</taxon>
        <taxon>eudicotyledons</taxon>
        <taxon>Gunneridae</taxon>
        <taxon>Pentapetalae</taxon>
        <taxon>asterids</taxon>
        <taxon>lamiids</taxon>
        <taxon>Lamiales</taxon>
        <taxon>Orobanchaceae</taxon>
        <taxon>Buchnereae</taxon>
        <taxon>Striga</taxon>
    </lineage>
</organism>
<accession>A0A5A7Q245</accession>
<evidence type="ECO:0000256" key="3">
    <source>
        <dbReference type="ARBA" id="ARBA00022833"/>
    </source>
</evidence>
<evidence type="ECO:0000256" key="1">
    <source>
        <dbReference type="ARBA" id="ARBA00022723"/>
    </source>
</evidence>
<keyword evidence="3" id="KW-0862">Zinc</keyword>
<keyword evidence="2 4" id="KW-0863">Zinc-finger</keyword>
<protein>
    <submittedName>
        <fullName evidence="7">Protein kinase C zeta type</fullName>
    </submittedName>
</protein>
<keyword evidence="7" id="KW-0808">Transferase</keyword>
<evidence type="ECO:0000313" key="7">
    <source>
        <dbReference type="EMBL" id="GER39225.1"/>
    </source>
</evidence>
<evidence type="ECO:0000256" key="5">
    <source>
        <dbReference type="SAM" id="MobiDB-lite"/>
    </source>
</evidence>
<dbReference type="PANTHER" id="PTHR34396">
    <property type="entry name" value="OS03G0264950 PROTEIN-RELATED"/>
    <property type="match status" value="1"/>
</dbReference>
<dbReference type="PANTHER" id="PTHR34396:SF27">
    <property type="entry name" value="OS08G0208700 PROTEIN"/>
    <property type="match status" value="1"/>
</dbReference>
<evidence type="ECO:0000256" key="2">
    <source>
        <dbReference type="ARBA" id="ARBA00022771"/>
    </source>
</evidence>
<evidence type="ECO:0000313" key="8">
    <source>
        <dbReference type="Proteomes" id="UP000325081"/>
    </source>
</evidence>
<dbReference type="GO" id="GO:0016301">
    <property type="term" value="F:kinase activity"/>
    <property type="evidence" value="ECO:0007669"/>
    <property type="project" value="UniProtKB-KW"/>
</dbReference>
<dbReference type="EMBL" id="BKCP01005605">
    <property type="protein sequence ID" value="GER39225.1"/>
    <property type="molecule type" value="Genomic_DNA"/>
</dbReference>
<keyword evidence="8" id="KW-1185">Reference proteome</keyword>
<dbReference type="GO" id="GO:1990837">
    <property type="term" value="F:sequence-specific double-stranded DNA binding"/>
    <property type="evidence" value="ECO:0007669"/>
    <property type="project" value="TreeGrafter"/>
</dbReference>
<dbReference type="GO" id="GO:0008270">
    <property type="term" value="F:zinc ion binding"/>
    <property type="evidence" value="ECO:0007669"/>
    <property type="project" value="UniProtKB-KW"/>
</dbReference>
<reference evidence="8" key="1">
    <citation type="journal article" date="2019" name="Curr. Biol.">
        <title>Genome Sequence of Striga asiatica Provides Insight into the Evolution of Plant Parasitism.</title>
        <authorList>
            <person name="Yoshida S."/>
            <person name="Kim S."/>
            <person name="Wafula E.K."/>
            <person name="Tanskanen J."/>
            <person name="Kim Y.M."/>
            <person name="Honaas L."/>
            <person name="Yang Z."/>
            <person name="Spallek T."/>
            <person name="Conn C.E."/>
            <person name="Ichihashi Y."/>
            <person name="Cheong K."/>
            <person name="Cui S."/>
            <person name="Der J.P."/>
            <person name="Gundlach H."/>
            <person name="Jiao Y."/>
            <person name="Hori C."/>
            <person name="Ishida J.K."/>
            <person name="Kasahara H."/>
            <person name="Kiba T."/>
            <person name="Kim M.S."/>
            <person name="Koo N."/>
            <person name="Laohavisit A."/>
            <person name="Lee Y.H."/>
            <person name="Lumba S."/>
            <person name="McCourt P."/>
            <person name="Mortimer J.C."/>
            <person name="Mutuku J.M."/>
            <person name="Nomura T."/>
            <person name="Sasaki-Sekimoto Y."/>
            <person name="Seto Y."/>
            <person name="Wang Y."/>
            <person name="Wakatake T."/>
            <person name="Sakakibara H."/>
            <person name="Demura T."/>
            <person name="Yamaguchi S."/>
            <person name="Yoneyama K."/>
            <person name="Manabe R.I."/>
            <person name="Nelson D.C."/>
            <person name="Schulman A.H."/>
            <person name="Timko M.P."/>
            <person name="dePamphilis C.W."/>
            <person name="Choi D."/>
            <person name="Shirasu K."/>
        </authorList>
    </citation>
    <scope>NUCLEOTIDE SEQUENCE [LARGE SCALE GENOMIC DNA]</scope>
    <source>
        <strain evidence="8">cv. UVA1</strain>
    </source>
</reference>
<feature type="region of interest" description="Disordered" evidence="5">
    <location>
        <begin position="1"/>
        <end position="45"/>
    </location>
</feature>
<gene>
    <name evidence="7" type="ORF">STAS_15821</name>
</gene>
<dbReference type="GO" id="GO:0005634">
    <property type="term" value="C:nucleus"/>
    <property type="evidence" value="ECO:0007669"/>
    <property type="project" value="TreeGrafter"/>
</dbReference>
<dbReference type="Pfam" id="PF02892">
    <property type="entry name" value="zf-BED"/>
    <property type="match status" value="1"/>
</dbReference>
<evidence type="ECO:0000256" key="4">
    <source>
        <dbReference type="PROSITE-ProRule" id="PRU00027"/>
    </source>
</evidence>
<name>A0A5A7Q245_STRAF</name>
<dbReference type="InterPro" id="IPR053031">
    <property type="entry name" value="Cuticle_assoc_protein"/>
</dbReference>
<dbReference type="InterPro" id="IPR036236">
    <property type="entry name" value="Znf_C2H2_sf"/>
</dbReference>
<dbReference type="OrthoDB" id="1301613at2759"/>
<feature type="domain" description="BED-type" evidence="6">
    <location>
        <begin position="43"/>
        <end position="100"/>
    </location>
</feature>
<comment type="caution">
    <text evidence="7">The sequence shown here is derived from an EMBL/GenBank/DDBJ whole genome shotgun (WGS) entry which is preliminary data.</text>
</comment>
<keyword evidence="1" id="KW-0479">Metal-binding</keyword>
<dbReference type="AlphaFoldDB" id="A0A5A7Q245"/>